<reference evidence="3" key="1">
    <citation type="journal article" date="2019" name="Int. J. Syst. Evol. Microbiol.">
        <title>The Global Catalogue of Microorganisms (GCM) 10K type strain sequencing project: providing services to taxonomists for standard genome sequencing and annotation.</title>
        <authorList>
            <consortium name="The Broad Institute Genomics Platform"/>
            <consortium name="The Broad Institute Genome Sequencing Center for Infectious Disease"/>
            <person name="Wu L."/>
            <person name="Ma J."/>
        </authorList>
    </citation>
    <scope>NUCLEOTIDE SEQUENCE [LARGE SCALE GENOMIC DNA]</scope>
    <source>
        <strain evidence="3">CCUG 53816</strain>
    </source>
</reference>
<keyword evidence="1" id="KW-0812">Transmembrane</keyword>
<sequence length="113" mass="12206">MDWGRVAFVIFSLGSTTSIAGFFYDPNVVVLFIALALNLITTTLKIGVQKQFASELLGGSLAALLHLIPAFIFLQILNSSIFAYTLMIGALVSNVFCLVVIIIDGAKNTDTEY</sequence>
<organism evidence="2 3">
    <name type="scientific">Helicobacter baculiformis</name>
    <dbReference type="NCBI Taxonomy" id="427351"/>
    <lineage>
        <taxon>Bacteria</taxon>
        <taxon>Pseudomonadati</taxon>
        <taxon>Campylobacterota</taxon>
        <taxon>Epsilonproteobacteria</taxon>
        <taxon>Campylobacterales</taxon>
        <taxon>Helicobacteraceae</taxon>
        <taxon>Helicobacter</taxon>
    </lineage>
</organism>
<comment type="caution">
    <text evidence="2">The sequence shown here is derived from an EMBL/GenBank/DDBJ whole genome shotgun (WGS) entry which is preliminary data.</text>
</comment>
<evidence type="ECO:0000313" key="3">
    <source>
        <dbReference type="Proteomes" id="UP001595783"/>
    </source>
</evidence>
<dbReference type="RefSeq" id="WP_104752589.1">
    <property type="nucleotide sequence ID" value="NZ_FZMF01000033.1"/>
</dbReference>
<dbReference type="Pfam" id="PF19931">
    <property type="entry name" value="DUF6394"/>
    <property type="match status" value="1"/>
</dbReference>
<evidence type="ECO:0000313" key="2">
    <source>
        <dbReference type="EMBL" id="MFC3848006.1"/>
    </source>
</evidence>
<feature type="transmembrane region" description="Helical" evidence="1">
    <location>
        <begin position="28"/>
        <end position="44"/>
    </location>
</feature>
<keyword evidence="3" id="KW-1185">Reference proteome</keyword>
<keyword evidence="1" id="KW-0472">Membrane</keyword>
<dbReference type="EMBL" id="JBHRZO010000037">
    <property type="protein sequence ID" value="MFC3848006.1"/>
    <property type="molecule type" value="Genomic_DNA"/>
</dbReference>
<accession>A0ABV7ZIQ0</accession>
<keyword evidence="1" id="KW-1133">Transmembrane helix</keyword>
<protein>
    <submittedName>
        <fullName evidence="2">DUF6394 family protein</fullName>
    </submittedName>
</protein>
<dbReference type="Proteomes" id="UP001595783">
    <property type="component" value="Unassembled WGS sequence"/>
</dbReference>
<proteinExistence type="predicted"/>
<name>A0ABV7ZIQ0_9HELI</name>
<dbReference type="InterPro" id="IPR045655">
    <property type="entry name" value="DUF6394"/>
</dbReference>
<evidence type="ECO:0000256" key="1">
    <source>
        <dbReference type="SAM" id="Phobius"/>
    </source>
</evidence>
<gene>
    <name evidence="2" type="ORF">ACFOPX_05640</name>
</gene>
<feature type="transmembrane region" description="Helical" evidence="1">
    <location>
        <begin position="82"/>
        <end position="103"/>
    </location>
</feature>
<feature type="transmembrane region" description="Helical" evidence="1">
    <location>
        <begin position="56"/>
        <end position="76"/>
    </location>
</feature>